<evidence type="ECO:0000256" key="1">
    <source>
        <dbReference type="SAM" id="SignalP"/>
    </source>
</evidence>
<feature type="chain" id="PRO_5044001597" evidence="1">
    <location>
        <begin position="21"/>
        <end position="208"/>
    </location>
</feature>
<keyword evidence="3" id="KW-1185">Reference proteome</keyword>
<reference evidence="2 3" key="1">
    <citation type="submission" date="2023-08" db="EMBL/GenBank/DDBJ databases">
        <authorList>
            <person name="Palmer J.M."/>
        </authorList>
    </citation>
    <scope>NUCLEOTIDE SEQUENCE [LARGE SCALE GENOMIC DNA]</scope>
    <source>
        <strain evidence="2 3">TWF481</strain>
    </source>
</reference>
<evidence type="ECO:0000313" key="3">
    <source>
        <dbReference type="Proteomes" id="UP001370758"/>
    </source>
</evidence>
<dbReference type="AlphaFoldDB" id="A0AAV9WJA0"/>
<accession>A0AAV9WJA0</accession>
<feature type="signal peptide" evidence="1">
    <location>
        <begin position="1"/>
        <end position="20"/>
    </location>
</feature>
<evidence type="ECO:0000313" key="2">
    <source>
        <dbReference type="EMBL" id="KAK6506908.1"/>
    </source>
</evidence>
<comment type="caution">
    <text evidence="2">The sequence shown here is derived from an EMBL/GenBank/DDBJ whole genome shotgun (WGS) entry which is preliminary data.</text>
</comment>
<proteinExistence type="predicted"/>
<keyword evidence="1" id="KW-0732">Signal</keyword>
<organism evidence="2 3">
    <name type="scientific">Arthrobotrys musiformis</name>
    <dbReference type="NCBI Taxonomy" id="47236"/>
    <lineage>
        <taxon>Eukaryota</taxon>
        <taxon>Fungi</taxon>
        <taxon>Dikarya</taxon>
        <taxon>Ascomycota</taxon>
        <taxon>Pezizomycotina</taxon>
        <taxon>Orbiliomycetes</taxon>
        <taxon>Orbiliales</taxon>
        <taxon>Orbiliaceae</taxon>
        <taxon>Arthrobotrys</taxon>
    </lineage>
</organism>
<dbReference type="EMBL" id="JAVHJL010000003">
    <property type="protein sequence ID" value="KAK6506908.1"/>
    <property type="molecule type" value="Genomic_DNA"/>
</dbReference>
<sequence>MFSQSFRAVSSLLLLPLISSLPTLNHPVPICEVADFDSFPLSVLNINYIGEYKSLYWQAMTVGSSTLQITGVNAHSGNNVAAWSVDTILLQGTPAILADYRDSKTESFDLCGFAYGCALPTGQGAVAVPSKCTLTVKGYFGSGKSVEKVLTYDPTGLREEMVETPDGLFSEFRGLKKVIFEATGLLGTSATVVGLIDDVSYAVKLKDY</sequence>
<protein>
    <submittedName>
        <fullName evidence="2">Uncharacterized protein</fullName>
    </submittedName>
</protein>
<gene>
    <name evidence="2" type="ORF">TWF481_005365</name>
</gene>
<name>A0AAV9WJA0_9PEZI</name>
<dbReference type="Proteomes" id="UP001370758">
    <property type="component" value="Unassembled WGS sequence"/>
</dbReference>